<evidence type="ECO:0000256" key="4">
    <source>
        <dbReference type="ARBA" id="ARBA00022741"/>
    </source>
</evidence>
<keyword evidence="2" id="KW-0723">Serine/threonine-protein kinase</keyword>
<comment type="catalytic activity">
    <reaction evidence="8">
        <text>L-seryl-[protein] + ATP = O-phospho-L-seryl-[protein] + ADP + H(+)</text>
        <dbReference type="Rhea" id="RHEA:17989"/>
        <dbReference type="Rhea" id="RHEA-COMP:9863"/>
        <dbReference type="Rhea" id="RHEA-COMP:11604"/>
        <dbReference type="ChEBI" id="CHEBI:15378"/>
        <dbReference type="ChEBI" id="CHEBI:29999"/>
        <dbReference type="ChEBI" id="CHEBI:30616"/>
        <dbReference type="ChEBI" id="CHEBI:83421"/>
        <dbReference type="ChEBI" id="CHEBI:456216"/>
        <dbReference type="EC" id="2.7.11.1"/>
    </reaction>
</comment>
<dbReference type="Proteomes" id="UP001515480">
    <property type="component" value="Unassembled WGS sequence"/>
</dbReference>
<evidence type="ECO:0000256" key="3">
    <source>
        <dbReference type="ARBA" id="ARBA00022679"/>
    </source>
</evidence>
<reference evidence="10 11" key="1">
    <citation type="journal article" date="2024" name="Science">
        <title>Giant polyketide synthase enzymes in the biosynthesis of giant marine polyether toxins.</title>
        <authorList>
            <person name="Fallon T.R."/>
            <person name="Shende V.V."/>
            <person name="Wierzbicki I.H."/>
            <person name="Pendleton A.L."/>
            <person name="Watervoot N.F."/>
            <person name="Auber R.P."/>
            <person name="Gonzalez D.J."/>
            <person name="Wisecaver J.H."/>
            <person name="Moore B.S."/>
        </authorList>
    </citation>
    <scope>NUCLEOTIDE SEQUENCE [LARGE SCALE GENOMIC DNA]</scope>
    <source>
        <strain evidence="10 11">12B1</strain>
    </source>
</reference>
<dbReference type="GO" id="GO:0005524">
    <property type="term" value="F:ATP binding"/>
    <property type="evidence" value="ECO:0007669"/>
    <property type="project" value="UniProtKB-KW"/>
</dbReference>
<dbReference type="GO" id="GO:0005737">
    <property type="term" value="C:cytoplasm"/>
    <property type="evidence" value="ECO:0007669"/>
    <property type="project" value="TreeGrafter"/>
</dbReference>
<feature type="domain" description="Protein kinase" evidence="9">
    <location>
        <begin position="44"/>
        <end position="324"/>
    </location>
</feature>
<dbReference type="AlphaFoldDB" id="A0AB34K5R3"/>
<dbReference type="PROSITE" id="PS50011">
    <property type="entry name" value="PROTEIN_KINASE_DOM"/>
    <property type="match status" value="1"/>
</dbReference>
<sequence>MPSEGYGVLSMAHDATSAVYSWILSLCCSVSCTTETVKINERTLRVVRLLAEGGFSFVYLVECGTEKYALKKVLAQLPEQSDAAHWEIKVHTSLNHPNIMPLIDHAVVPAANGAEEFLLLMPLYPNGSLLDRCIKHMEAGTRMPERVCLRIFQQILQGVCALHEHQPPWAHRDIKPANVLLGENDVPVLMDFGSVTTARRKIGSRTEALLLQEDAAQNCSMPYRAPELFDVPSDCTIDERTDVFSLGATLYAMAFYYSPFECTFQGNDQRVVECSHLRVIGGAQFPTDMEYSAEFRQLIEWQLTVDPQKRPTVHQVAARVTAMLGKS</sequence>
<dbReference type="GO" id="GO:0004674">
    <property type="term" value="F:protein serine/threonine kinase activity"/>
    <property type="evidence" value="ECO:0007669"/>
    <property type="project" value="UniProtKB-KW"/>
</dbReference>
<dbReference type="InterPro" id="IPR000719">
    <property type="entry name" value="Prot_kinase_dom"/>
</dbReference>
<comment type="catalytic activity">
    <reaction evidence="7">
        <text>L-threonyl-[protein] + ATP = O-phospho-L-threonyl-[protein] + ADP + H(+)</text>
        <dbReference type="Rhea" id="RHEA:46608"/>
        <dbReference type="Rhea" id="RHEA-COMP:11060"/>
        <dbReference type="Rhea" id="RHEA-COMP:11605"/>
        <dbReference type="ChEBI" id="CHEBI:15378"/>
        <dbReference type="ChEBI" id="CHEBI:30013"/>
        <dbReference type="ChEBI" id="CHEBI:30616"/>
        <dbReference type="ChEBI" id="CHEBI:61977"/>
        <dbReference type="ChEBI" id="CHEBI:456216"/>
        <dbReference type="EC" id="2.7.11.1"/>
    </reaction>
</comment>
<dbReference type="SMART" id="SM00220">
    <property type="entry name" value="S_TKc"/>
    <property type="match status" value="1"/>
</dbReference>
<keyword evidence="4" id="KW-0547">Nucleotide-binding</keyword>
<gene>
    <name evidence="10" type="ORF">AB1Y20_009451</name>
</gene>
<dbReference type="EMBL" id="JBGBPQ010000002">
    <property type="protein sequence ID" value="KAL1528085.1"/>
    <property type="molecule type" value="Genomic_DNA"/>
</dbReference>
<dbReference type="InterPro" id="IPR011009">
    <property type="entry name" value="Kinase-like_dom_sf"/>
</dbReference>
<organism evidence="10 11">
    <name type="scientific">Prymnesium parvum</name>
    <name type="common">Toxic golden alga</name>
    <dbReference type="NCBI Taxonomy" id="97485"/>
    <lineage>
        <taxon>Eukaryota</taxon>
        <taxon>Haptista</taxon>
        <taxon>Haptophyta</taxon>
        <taxon>Prymnesiophyceae</taxon>
        <taxon>Prymnesiales</taxon>
        <taxon>Prymnesiaceae</taxon>
        <taxon>Prymnesium</taxon>
    </lineage>
</organism>
<evidence type="ECO:0000259" key="9">
    <source>
        <dbReference type="PROSITE" id="PS50011"/>
    </source>
</evidence>
<proteinExistence type="predicted"/>
<evidence type="ECO:0000256" key="7">
    <source>
        <dbReference type="ARBA" id="ARBA00047899"/>
    </source>
</evidence>
<dbReference type="PANTHER" id="PTHR45998:SF2">
    <property type="entry name" value="SERINE_THREONINE-PROTEIN KINASE 16"/>
    <property type="match status" value="1"/>
</dbReference>
<comment type="caution">
    <text evidence="10">The sequence shown here is derived from an EMBL/GenBank/DDBJ whole genome shotgun (WGS) entry which is preliminary data.</text>
</comment>
<accession>A0AB34K5R3</accession>
<dbReference type="SUPFAM" id="SSF56112">
    <property type="entry name" value="Protein kinase-like (PK-like)"/>
    <property type="match status" value="1"/>
</dbReference>
<protein>
    <recommendedName>
        <fullName evidence="1">non-specific serine/threonine protein kinase</fullName>
        <ecNumber evidence="1">2.7.11.1</ecNumber>
    </recommendedName>
</protein>
<dbReference type="InterPro" id="IPR052239">
    <property type="entry name" value="Ser/Thr-specific_kinases"/>
</dbReference>
<keyword evidence="11" id="KW-1185">Reference proteome</keyword>
<dbReference type="Gene3D" id="1.10.510.10">
    <property type="entry name" value="Transferase(Phosphotransferase) domain 1"/>
    <property type="match status" value="1"/>
</dbReference>
<dbReference type="PANTHER" id="PTHR45998">
    <property type="entry name" value="SERINE/THREONINE-PROTEIN KINASE 16"/>
    <property type="match status" value="1"/>
</dbReference>
<name>A0AB34K5R3_PRYPA</name>
<dbReference type="EC" id="2.7.11.1" evidence="1"/>
<evidence type="ECO:0000256" key="5">
    <source>
        <dbReference type="ARBA" id="ARBA00022777"/>
    </source>
</evidence>
<evidence type="ECO:0000256" key="1">
    <source>
        <dbReference type="ARBA" id="ARBA00012513"/>
    </source>
</evidence>
<dbReference type="Pfam" id="PF00069">
    <property type="entry name" value="Pkinase"/>
    <property type="match status" value="1"/>
</dbReference>
<evidence type="ECO:0000313" key="11">
    <source>
        <dbReference type="Proteomes" id="UP001515480"/>
    </source>
</evidence>
<evidence type="ECO:0000256" key="2">
    <source>
        <dbReference type="ARBA" id="ARBA00022527"/>
    </source>
</evidence>
<evidence type="ECO:0000256" key="6">
    <source>
        <dbReference type="ARBA" id="ARBA00022840"/>
    </source>
</evidence>
<keyword evidence="3" id="KW-0808">Transferase</keyword>
<evidence type="ECO:0000256" key="8">
    <source>
        <dbReference type="ARBA" id="ARBA00048679"/>
    </source>
</evidence>
<evidence type="ECO:0000313" key="10">
    <source>
        <dbReference type="EMBL" id="KAL1528085.1"/>
    </source>
</evidence>
<keyword evidence="5" id="KW-0418">Kinase</keyword>
<keyword evidence="6" id="KW-0067">ATP-binding</keyword>